<dbReference type="PANTHER" id="PTHR45625:SF4">
    <property type="entry name" value="PEPTIDYLPROLYL ISOMERASE DOMAIN AND WD REPEAT-CONTAINING PROTEIN 1"/>
    <property type="match status" value="1"/>
</dbReference>
<gene>
    <name evidence="9" type="ORF">BSEPE_1172</name>
</gene>
<keyword evidence="4" id="KW-0697">Rotamase</keyword>
<dbReference type="Pfam" id="PF00254">
    <property type="entry name" value="FKBP_C"/>
    <property type="match status" value="1"/>
</dbReference>
<evidence type="ECO:0000256" key="1">
    <source>
        <dbReference type="ARBA" id="ARBA00000971"/>
    </source>
</evidence>
<evidence type="ECO:0000313" key="9">
    <source>
        <dbReference type="EMBL" id="BAS68160.1"/>
    </source>
</evidence>
<dbReference type="EC" id="5.2.1.8" evidence="3"/>
<keyword evidence="5 9" id="KW-0413">Isomerase</keyword>
<dbReference type="AlphaFoldDB" id="A0A0P0UT20"/>
<dbReference type="EMBL" id="AP013042">
    <property type="protein sequence ID" value="BAS68160.1"/>
    <property type="molecule type" value="Genomic_DNA"/>
</dbReference>
<comment type="similarity">
    <text evidence="2">Belongs to the cyclophilin-type PPIase family.</text>
</comment>
<reference evidence="9 10" key="2">
    <citation type="journal article" date="2016" name="ISME J.">
        <title>Heterogeneous composition of key metabolic gene clusters in a vent mussel symbiont population.</title>
        <authorList>
            <person name="Ikuta T."/>
            <person name="Takaki Y."/>
            <person name="Nagai Y."/>
            <person name="Shimamura S."/>
            <person name="Tsuda M."/>
            <person name="Kawagucci S."/>
            <person name="Aoki Y."/>
            <person name="Inoue K."/>
            <person name="Teruya M."/>
            <person name="Satou K."/>
            <person name="Teruya K."/>
            <person name="Shimoji M."/>
            <person name="Tamotsu H."/>
            <person name="Hirano T."/>
            <person name="Maruyama T."/>
            <person name="Yoshida T."/>
        </authorList>
    </citation>
    <scope>NUCLEOTIDE SEQUENCE [LARGE SCALE GENOMIC DNA]</scope>
    <source>
        <strain evidence="9 10">Myojin Knoll</strain>
    </source>
</reference>
<dbReference type="Gene3D" id="2.40.100.10">
    <property type="entry name" value="Cyclophilin-like"/>
    <property type="match status" value="1"/>
</dbReference>
<dbReference type="InterPro" id="IPR020892">
    <property type="entry name" value="Cyclophilin-type_PPIase_CS"/>
</dbReference>
<keyword evidence="6" id="KW-0175">Coiled coil</keyword>
<evidence type="ECO:0000256" key="4">
    <source>
        <dbReference type="ARBA" id="ARBA00023110"/>
    </source>
</evidence>
<feature type="domain" description="PPIase cyclophilin-type" evidence="8">
    <location>
        <begin position="32"/>
        <end position="165"/>
    </location>
</feature>
<dbReference type="RefSeq" id="WP_066045105.1">
    <property type="nucleotide sequence ID" value="NZ_AP013042.1"/>
</dbReference>
<evidence type="ECO:0000256" key="7">
    <source>
        <dbReference type="SAM" id="SignalP"/>
    </source>
</evidence>
<dbReference type="Proteomes" id="UP000067399">
    <property type="component" value="Chromosome"/>
</dbReference>
<dbReference type="PROSITE" id="PS50072">
    <property type="entry name" value="CSA_PPIASE_2"/>
    <property type="match status" value="1"/>
</dbReference>
<accession>A0A0P0UT20</accession>
<dbReference type="KEGG" id="ebh:BSEPE_1172"/>
<dbReference type="InterPro" id="IPR001179">
    <property type="entry name" value="PPIase_FKBP_dom"/>
</dbReference>
<name>A0A0P0UT20_9GAMM</name>
<keyword evidence="10" id="KW-1185">Reference proteome</keyword>
<dbReference type="STRING" id="1303921.BSEPE_1172"/>
<evidence type="ECO:0000256" key="6">
    <source>
        <dbReference type="SAM" id="Coils"/>
    </source>
</evidence>
<evidence type="ECO:0000259" key="8">
    <source>
        <dbReference type="PROSITE" id="PS50072"/>
    </source>
</evidence>
<proteinExistence type="inferred from homology"/>
<reference evidence="9 10" key="1">
    <citation type="journal article" date="2000" name="Mar. Ecol. Prog. Ser.">
        <title>Phylogenetic characterization of endosymbionts in three hydrothermal vent mussels: influence on host distributions.</title>
        <authorList>
            <person name="Fujiwara Y."/>
            <person name="Takai K."/>
            <person name="Uematsu K."/>
            <person name="Tsuchida S."/>
            <person name="Hunt J.C."/>
            <person name="Hashimoto J."/>
        </authorList>
    </citation>
    <scope>NUCLEOTIDE SEQUENCE [LARGE SCALE GENOMIC DNA]</scope>
    <source>
        <strain evidence="9 10">Myojin Knoll</strain>
    </source>
</reference>
<feature type="signal peptide" evidence="7">
    <location>
        <begin position="1"/>
        <end position="21"/>
    </location>
</feature>
<comment type="catalytic activity">
    <reaction evidence="1">
        <text>[protein]-peptidylproline (omega=180) = [protein]-peptidylproline (omega=0)</text>
        <dbReference type="Rhea" id="RHEA:16237"/>
        <dbReference type="Rhea" id="RHEA-COMP:10747"/>
        <dbReference type="Rhea" id="RHEA-COMP:10748"/>
        <dbReference type="ChEBI" id="CHEBI:83833"/>
        <dbReference type="ChEBI" id="CHEBI:83834"/>
        <dbReference type="EC" id="5.2.1.8"/>
    </reaction>
</comment>
<dbReference type="InterPro" id="IPR029000">
    <property type="entry name" value="Cyclophilin-like_dom_sf"/>
</dbReference>
<dbReference type="PRINTS" id="PR00153">
    <property type="entry name" value="CSAPPISMRASE"/>
</dbReference>
<dbReference type="SUPFAM" id="SSF54534">
    <property type="entry name" value="FKBP-like"/>
    <property type="match status" value="1"/>
</dbReference>
<organism evidence="9 10">
    <name type="scientific">endosymbiont of Bathymodiolus septemdierum str. Myojin knoll</name>
    <dbReference type="NCBI Taxonomy" id="1303921"/>
    <lineage>
        <taxon>Bacteria</taxon>
        <taxon>Pseudomonadati</taxon>
        <taxon>Pseudomonadota</taxon>
        <taxon>Gammaproteobacteria</taxon>
        <taxon>sulfur-oxidizing symbionts</taxon>
    </lineage>
</organism>
<evidence type="ECO:0000256" key="5">
    <source>
        <dbReference type="ARBA" id="ARBA00023235"/>
    </source>
</evidence>
<feature type="chain" id="PRO_5006056069" description="peptidylprolyl isomerase" evidence="7">
    <location>
        <begin position="22"/>
        <end position="323"/>
    </location>
</feature>
<evidence type="ECO:0000256" key="3">
    <source>
        <dbReference type="ARBA" id="ARBA00013194"/>
    </source>
</evidence>
<protein>
    <recommendedName>
        <fullName evidence="3">peptidylprolyl isomerase</fullName>
        <ecNumber evidence="3">5.2.1.8</ecNumber>
    </recommendedName>
</protein>
<dbReference type="PROSITE" id="PS00170">
    <property type="entry name" value="CSA_PPIASE_1"/>
    <property type="match status" value="1"/>
</dbReference>
<dbReference type="GO" id="GO:0003755">
    <property type="term" value="F:peptidyl-prolyl cis-trans isomerase activity"/>
    <property type="evidence" value="ECO:0007669"/>
    <property type="project" value="UniProtKB-KW"/>
</dbReference>
<dbReference type="Pfam" id="PF00160">
    <property type="entry name" value="Pro_isomerase"/>
    <property type="match status" value="1"/>
</dbReference>
<dbReference type="InterPro" id="IPR046357">
    <property type="entry name" value="PPIase_dom_sf"/>
</dbReference>
<sequence length="323" mass="35897">MKIIRTLFLFFILFISVQASAKLSDGLYANLHTNQGDILIKLAYEKAPLTVINFVGLAEGTKHSNKQLGKPFYNGLKFHRVIQGFMIQGGDPLGNGRGGPGYQFADEFTDLKHDGPGILSMANSGPNTNGSQFFITHTTTAHLDGKHTVFGRVTKGIGVVNSIKQDDFIRKVEIIRIGEKAKNFQTDENAFQKQLQKNLAKEKIKLAKKYEKLINFVKANYKNAKDSGKGWFIQINQSGSGKTVKKGDKIKISLSIDLENGTQMRKKQSLEFKTGTGSLVDQIVTGMKVGETRTVILRYSQIKGKEIKNNPLLIFNLELNSIK</sequence>
<dbReference type="CDD" id="cd00317">
    <property type="entry name" value="cyclophilin"/>
    <property type="match status" value="1"/>
</dbReference>
<dbReference type="Gene3D" id="3.10.50.40">
    <property type="match status" value="1"/>
</dbReference>
<dbReference type="SUPFAM" id="SSF50891">
    <property type="entry name" value="Cyclophilin-like"/>
    <property type="match status" value="1"/>
</dbReference>
<evidence type="ECO:0000313" key="10">
    <source>
        <dbReference type="Proteomes" id="UP000067399"/>
    </source>
</evidence>
<dbReference type="GO" id="GO:0006457">
    <property type="term" value="P:protein folding"/>
    <property type="evidence" value="ECO:0007669"/>
    <property type="project" value="InterPro"/>
</dbReference>
<feature type="coiled-coil region" evidence="6">
    <location>
        <begin position="192"/>
        <end position="227"/>
    </location>
</feature>
<dbReference type="InterPro" id="IPR044666">
    <property type="entry name" value="Cyclophilin_A-like"/>
</dbReference>
<evidence type="ECO:0000256" key="2">
    <source>
        <dbReference type="ARBA" id="ARBA00007365"/>
    </source>
</evidence>
<dbReference type="InterPro" id="IPR002130">
    <property type="entry name" value="Cyclophilin-type_PPIase_dom"/>
</dbReference>
<dbReference type="PANTHER" id="PTHR45625">
    <property type="entry name" value="PEPTIDYL-PROLYL CIS-TRANS ISOMERASE-RELATED"/>
    <property type="match status" value="1"/>
</dbReference>
<keyword evidence="7" id="KW-0732">Signal</keyword>